<comment type="caution">
    <text evidence="1">The sequence shown here is derived from an EMBL/GenBank/DDBJ whole genome shotgun (WGS) entry which is preliminary data.</text>
</comment>
<gene>
    <name evidence="1" type="ORF">PSANT_04409</name>
</gene>
<reference evidence="1" key="1">
    <citation type="submission" date="2018-03" db="EMBL/GenBank/DDBJ databases">
        <authorList>
            <person name="Guldener U."/>
        </authorList>
    </citation>
    <scope>NUCLEOTIDE SEQUENCE [LARGE SCALE GENOMIC DNA]</scope>
    <source>
        <strain evidence="1">ATCC34888</strain>
    </source>
</reference>
<name>A0A5C3FQL2_PSEA2</name>
<dbReference type="Proteomes" id="UP000325008">
    <property type="component" value="Unassembled WGS sequence"/>
</dbReference>
<protein>
    <submittedName>
        <fullName evidence="1">Uncharacterized protein</fullName>
    </submittedName>
</protein>
<keyword evidence="2" id="KW-1185">Reference proteome</keyword>
<dbReference type="AlphaFoldDB" id="A0A5C3FQL2"/>
<evidence type="ECO:0000313" key="2">
    <source>
        <dbReference type="Proteomes" id="UP000325008"/>
    </source>
</evidence>
<accession>A0A5C3FQL2</accession>
<proteinExistence type="predicted"/>
<organism evidence="1 2">
    <name type="scientific">Pseudozyma antarctica</name>
    <name type="common">Yeast</name>
    <name type="synonym">Candida antarctica</name>
    <dbReference type="NCBI Taxonomy" id="84753"/>
    <lineage>
        <taxon>Eukaryota</taxon>
        <taxon>Fungi</taxon>
        <taxon>Dikarya</taxon>
        <taxon>Basidiomycota</taxon>
        <taxon>Ustilaginomycotina</taxon>
        <taxon>Ustilaginomycetes</taxon>
        <taxon>Ustilaginales</taxon>
        <taxon>Ustilaginaceae</taxon>
        <taxon>Moesziomyces</taxon>
    </lineage>
</organism>
<dbReference type="EMBL" id="OOIQ01000011">
    <property type="protein sequence ID" value="SPO46723.1"/>
    <property type="molecule type" value="Genomic_DNA"/>
</dbReference>
<sequence>MVGRSSVLDRDGRLALNRLGAQVKAARPAERRAPAASAGCIDLPPWREAGVRTHFQKKTRPRKRQGPIYTRSCDADAGLARVETPTKHRQTDCTCWYRAACSCRLSLRPEKKRWREMRAREADKGACRLSLLRQGAPLGDQDSNPPDSAEVPVALRLLEALARYSKGSSGTFMRSSVEHTCLPRSREWGRAPCIVIGTNPRPREV</sequence>
<evidence type="ECO:0000313" key="1">
    <source>
        <dbReference type="EMBL" id="SPO46723.1"/>
    </source>
</evidence>